<proteinExistence type="predicted"/>
<protein>
    <submittedName>
        <fullName evidence="1">Uncharacterized protein</fullName>
    </submittedName>
</protein>
<evidence type="ECO:0000313" key="2">
    <source>
        <dbReference type="Proteomes" id="UP001501207"/>
    </source>
</evidence>
<evidence type="ECO:0000313" key="1">
    <source>
        <dbReference type="EMBL" id="GAA4318896.1"/>
    </source>
</evidence>
<accession>A0ABP8G7I6</accession>
<reference evidence="2" key="1">
    <citation type="journal article" date="2019" name="Int. J. Syst. Evol. Microbiol.">
        <title>The Global Catalogue of Microorganisms (GCM) 10K type strain sequencing project: providing services to taxonomists for standard genome sequencing and annotation.</title>
        <authorList>
            <consortium name="The Broad Institute Genomics Platform"/>
            <consortium name="The Broad Institute Genome Sequencing Center for Infectious Disease"/>
            <person name="Wu L."/>
            <person name="Ma J."/>
        </authorList>
    </citation>
    <scope>NUCLEOTIDE SEQUENCE [LARGE SCALE GENOMIC DNA]</scope>
    <source>
        <strain evidence="2">JCM 17664</strain>
    </source>
</reference>
<dbReference type="Proteomes" id="UP001501207">
    <property type="component" value="Unassembled WGS sequence"/>
</dbReference>
<keyword evidence="2" id="KW-1185">Reference proteome</keyword>
<gene>
    <name evidence="1" type="ORF">GCM10023143_31980</name>
</gene>
<name>A0ABP8G7I6_9BACT</name>
<sequence>MQVHIDIEFDQLIKIVRTLPEKQLRKLKVEIEKEAKDKKSQTDLEALLLNGPIATKKQLEIIENNRRAINQWRSK</sequence>
<dbReference type="RefSeq" id="WP_344981232.1">
    <property type="nucleotide sequence ID" value="NZ_BAABFN010000022.1"/>
</dbReference>
<comment type="caution">
    <text evidence="1">The sequence shown here is derived from an EMBL/GenBank/DDBJ whole genome shotgun (WGS) entry which is preliminary data.</text>
</comment>
<dbReference type="EMBL" id="BAABFN010000022">
    <property type="protein sequence ID" value="GAA4318896.1"/>
    <property type="molecule type" value="Genomic_DNA"/>
</dbReference>
<organism evidence="1 2">
    <name type="scientific">Compostibacter hankyongensis</name>
    <dbReference type="NCBI Taxonomy" id="1007089"/>
    <lineage>
        <taxon>Bacteria</taxon>
        <taxon>Pseudomonadati</taxon>
        <taxon>Bacteroidota</taxon>
        <taxon>Chitinophagia</taxon>
        <taxon>Chitinophagales</taxon>
        <taxon>Chitinophagaceae</taxon>
        <taxon>Compostibacter</taxon>
    </lineage>
</organism>
<dbReference type="SUPFAM" id="SSF69989">
    <property type="entry name" value="C-terminal domain of PLC-beta"/>
    <property type="match status" value="1"/>
</dbReference>